<proteinExistence type="predicted"/>
<organism evidence="2">
    <name type="scientific">Porphyromonas phage phage020a_SJD2</name>
    <dbReference type="NCBI Taxonomy" id="3154110"/>
    <lineage>
        <taxon>Viruses</taxon>
        <taxon>Duplodnaviria</taxon>
        <taxon>Heunggongvirae</taxon>
        <taxon>Uroviricota</taxon>
        <taxon>Caudoviricetes</taxon>
        <taxon>Nixviridae</taxon>
        <taxon>Schifferlevirus</taxon>
        <taxon>Schifferlevirus pging00N</taxon>
    </lineage>
</organism>
<reference evidence="2" key="2">
    <citation type="submission" date="2024-05" db="EMBL/GenBank/DDBJ databases">
        <authorList>
            <person name="Matrishin C.B."/>
            <person name="Kauffman K.M."/>
        </authorList>
    </citation>
    <scope>NUCLEOTIDE SEQUENCE</scope>
</reference>
<name>A0AAT9J8M4_9CAUD</name>
<reference evidence="2" key="1">
    <citation type="journal article" date="2023" name="Microbiome">
        <title>Phages are unrecognized players in the ecology of the oral pathogen Porphyromonas gingivalis.</title>
        <authorList>
            <person name="Matrishin C.B."/>
            <person name="Haase E.M."/>
            <person name="Dewhirst F.E."/>
            <person name="Mark Welch J.L."/>
            <person name="Miranda-Sanchez F."/>
            <person name="Chen T."/>
            <person name="MacFarland D.C."/>
            <person name="Kauffman K.M."/>
        </authorList>
    </citation>
    <scope>NUCLEOTIDE SEQUENCE</scope>
</reference>
<evidence type="ECO:0000256" key="1">
    <source>
        <dbReference type="SAM" id="MobiDB-lite"/>
    </source>
</evidence>
<protein>
    <submittedName>
        <fullName evidence="2">Uncharacterized protein</fullName>
    </submittedName>
</protein>
<dbReference type="EMBL" id="BK068101">
    <property type="protein sequence ID" value="DBA55572.1"/>
    <property type="molecule type" value="Genomic_DNA"/>
</dbReference>
<sequence length="35" mass="4089">MESAFPTKITCVQQKHPQNQRRPTTSNKYINNITI</sequence>
<feature type="region of interest" description="Disordered" evidence="1">
    <location>
        <begin position="1"/>
        <end position="35"/>
    </location>
</feature>
<evidence type="ECO:0000313" key="2">
    <source>
        <dbReference type="EMBL" id="DBA55572.1"/>
    </source>
</evidence>
<accession>A0AAT9J8M4</accession>
<feature type="compositionally biased region" description="Polar residues" evidence="1">
    <location>
        <begin position="10"/>
        <end position="35"/>
    </location>
</feature>